<reference evidence="2" key="1">
    <citation type="submission" date="2013-12" db="EMBL/GenBank/DDBJ databases">
        <title>The Genome Sequence of Aphanomyces astaci APO3.</title>
        <authorList>
            <consortium name="The Broad Institute Genomics Platform"/>
            <person name="Russ C."/>
            <person name="Tyler B."/>
            <person name="van West P."/>
            <person name="Dieguez-Uribeondo J."/>
            <person name="Young S.K."/>
            <person name="Zeng Q."/>
            <person name="Gargeya S."/>
            <person name="Fitzgerald M."/>
            <person name="Abouelleil A."/>
            <person name="Alvarado L."/>
            <person name="Chapman S.B."/>
            <person name="Gainer-Dewar J."/>
            <person name="Goldberg J."/>
            <person name="Griggs A."/>
            <person name="Gujja S."/>
            <person name="Hansen M."/>
            <person name="Howarth C."/>
            <person name="Imamovic A."/>
            <person name="Ireland A."/>
            <person name="Larimer J."/>
            <person name="McCowan C."/>
            <person name="Murphy C."/>
            <person name="Pearson M."/>
            <person name="Poon T.W."/>
            <person name="Priest M."/>
            <person name="Roberts A."/>
            <person name="Saif S."/>
            <person name="Shea T."/>
            <person name="Sykes S."/>
            <person name="Wortman J."/>
            <person name="Nusbaum C."/>
            <person name="Birren B."/>
        </authorList>
    </citation>
    <scope>NUCLEOTIDE SEQUENCE [LARGE SCALE GENOMIC DNA]</scope>
    <source>
        <strain evidence="2">APO3</strain>
    </source>
</reference>
<dbReference type="GeneID" id="20804717"/>
<sequence>MPLPPSIGDEDAIIKHIFHVYADVPTHRLSNSNFRRLTLDAPNLLTPWFGMVDVDLAYAQARGHSCRRLDVTQFVEALVLLAWRKYPEEAQQDAFLRLLNESIYLLPVASKLAHARAAEFATARLGRSANQVDAFDSLLPLTSSSPCFAWKQQHDVDILGDFLAGDYGAVDNTDDSDPEVAPLESLMTWHADGDAALTLDDATSSQPVGHTRVAAAAYLLGTMRAIIKSNQRAKRRRAFQIWHDRNDCISCRIAWLAMILKGRCHRKVHLAWTLWQRNYKHSKVTQQQRLQSLEWTRARQTQLLQAIMTQWYQTVAATAVVRAQFRRMWKQLTFRRLRSRWLRWRLCTVHRRTCVLSVRRMQRMRGKKQLQLVWSVWQRHCAKLNALSFVMWKTWQRTSRSICMALLTEAASKTAKRASAHNLIRMVATWKLMSAWMTWTHQISVQTHLVAWNRRGNQRMIHNILRMWQEWMVQWKLQKRSTRRLVQMVGRRVLSRTLYTLRKASWSRKVHLGQSILIHERTMAMASFLRTTLRHLRRQRLGRAYTNWTLHTLQHRFQTRRRLENALSKVFLLVGHGALQYRALQTRFHQWRTLSTVLRDTSAHNAQRHNDDVSHRHALGLQLLGHTSRRHHHSRVTKLFRRWMQYSCHVAASAAAIQRATQLWTKVHVLRPAWRLWRATCRRFTLIARCFEHFHRYQRRRTLQGLYTWHAHTQVAHHEDTRLVLRSQLVRHVLGPIVKRMVRRHQQISWIKWWEHISHAIDAATRQALFVRWWRQHRRHQHAKSLQSALVKWTMHIADRRHQWRMEGLLEIYASQKVRSSRRLAFLTWTLAVSRHQANRRSLCRLKRLWVREQLVRHGFRWWRRRLALQRLNIMCFHHHLSFAVNKWRGVTREAAATALKSTTLGHLVEIKRRLWMRQRWTQWCHVTHASCLWQVGWSREHSAHFYWNALTGRSQWEPPQHSAISRGGSHAAEQGAALVHSILTHRNHQQLEAATRRALTRWRMETLHERLRHQLAQQLHTHVAATHALMQAQVTSCYDTSWTLLQHVKTMAAVFGQWKLVWKHTKYHADVVVRTTLRMQLAKIFRRWKQLSFDSQRQQQKTVDNQIRAGKYLLSIMARKATRRQRRAFHLLQRQTSRIKLVYTLLRTNLARTQTRRWWHCWTSRVTVTRTMAMQCRQWQHQRLVQSSWMTWRHQVHFRQRHRVGCTRLERVLNRRELRQHLRQWLRRSDQWRQLHRVLHCGRKRNIQRAWGTWQRASGAHQTSQARNVLQAMYTWRVHVLQRQRARTLLRTCIGLLSRRLAVVALAQWKWHTVTLQSVARAAATSTTSHLRLAWRSWSVAIRQHRLQVHALRRVILRRRSRSLQLSYSRWNFYLVGSRHCQQVQTALRKYMCALQTYQGKVHALSSMLARRAIGSAIRHFHQVLQRYVAQAFHTWRLHNRAFSFQAKLDVAHETTRRQIQVAACWRKWSNFRWRRVQMTWLHSQRPLQRALVSATFSRWSSQGLARRASWKATVSTMETCRWQRNLRSLWNTWRATIETTKCDRISLCRLCFNGWSTAVVRCHVIQLRSRNERQAQRLELFQAHRCLCTWQAWTSYRRVARQRGIATLSRLQCHVYWRNWTTFVDQQRRFHLLGNYKVANYHQFKQRCRKLASIVTTLGRAWLRRQFDLWNRHSHQVQIDGLTGALAWLDDSHEQRLRVYAVWHRYVIECCVIRAFLSEFTWQNGRWRRFSCSSRTNRLASLRQCLWSWKHWYQRHHRRRVQLAATVQRIAHSHRMTRWRQCAVFRTWQQRIVPPCQRPGMPMAHSKPLWTTTKPPLLSAAWRKNLSKASLLLLVRRKSHYMGALILHLTLLKRRAHHLTQAFHSWHERSVGTKWVWCLMPVRLASAMVQIKYHIFVAKREVCQLYDQLQEVESTGSSEVYR</sequence>
<evidence type="ECO:0000259" key="1">
    <source>
        <dbReference type="PROSITE" id="PS50020"/>
    </source>
</evidence>
<organism evidence="2">
    <name type="scientific">Aphanomyces astaci</name>
    <name type="common">Crayfish plague agent</name>
    <dbReference type="NCBI Taxonomy" id="112090"/>
    <lineage>
        <taxon>Eukaryota</taxon>
        <taxon>Sar</taxon>
        <taxon>Stramenopiles</taxon>
        <taxon>Oomycota</taxon>
        <taxon>Saprolegniomycetes</taxon>
        <taxon>Saprolegniales</taxon>
        <taxon>Verrucalvaceae</taxon>
        <taxon>Aphanomyces</taxon>
    </lineage>
</organism>
<protein>
    <recommendedName>
        <fullName evidence="1">WW domain-containing protein</fullName>
    </recommendedName>
</protein>
<dbReference type="EMBL" id="KI913117">
    <property type="protein sequence ID" value="ETV86313.1"/>
    <property type="molecule type" value="Genomic_DNA"/>
</dbReference>
<name>W4H594_APHAT</name>
<evidence type="ECO:0000313" key="2">
    <source>
        <dbReference type="EMBL" id="ETV86313.1"/>
    </source>
</evidence>
<dbReference type="InterPro" id="IPR011992">
    <property type="entry name" value="EF-hand-dom_pair"/>
</dbReference>
<proteinExistence type="predicted"/>
<dbReference type="Gene3D" id="2.20.70.10">
    <property type="match status" value="1"/>
</dbReference>
<accession>W4H594</accession>
<dbReference type="PROSITE" id="PS01159">
    <property type="entry name" value="WW_DOMAIN_1"/>
    <property type="match status" value="1"/>
</dbReference>
<gene>
    <name evidence="2" type="ORF">H257_02721</name>
</gene>
<dbReference type="VEuPathDB" id="FungiDB:H257_02721"/>
<dbReference type="RefSeq" id="XP_009824785.1">
    <property type="nucleotide sequence ID" value="XM_009826483.1"/>
</dbReference>
<dbReference type="OrthoDB" id="79895at2759"/>
<dbReference type="InterPro" id="IPR001202">
    <property type="entry name" value="WW_dom"/>
</dbReference>
<dbReference type="PROSITE" id="PS50020">
    <property type="entry name" value="WW_DOMAIN_2"/>
    <property type="match status" value="1"/>
</dbReference>
<dbReference type="Gene3D" id="1.10.238.10">
    <property type="entry name" value="EF-hand"/>
    <property type="match status" value="1"/>
</dbReference>
<feature type="domain" description="WW" evidence="1">
    <location>
        <begin position="934"/>
        <end position="962"/>
    </location>
</feature>
<dbReference type="SUPFAM" id="SSF47473">
    <property type="entry name" value="EF-hand"/>
    <property type="match status" value="1"/>
</dbReference>